<evidence type="ECO:0000256" key="6">
    <source>
        <dbReference type="SAM" id="Phobius"/>
    </source>
</evidence>
<feature type="transmembrane region" description="Helical" evidence="6">
    <location>
        <begin position="398"/>
        <end position="417"/>
    </location>
</feature>
<dbReference type="Pfam" id="PF00083">
    <property type="entry name" value="Sugar_tr"/>
    <property type="match status" value="1"/>
</dbReference>
<dbReference type="Proteomes" id="UP001620645">
    <property type="component" value="Unassembled WGS sequence"/>
</dbReference>
<evidence type="ECO:0000256" key="4">
    <source>
        <dbReference type="ARBA" id="ARBA00023136"/>
    </source>
</evidence>
<organism evidence="8 9">
    <name type="scientific">Heterodera schachtii</name>
    <name type="common">Sugarbeet cyst nematode worm</name>
    <name type="synonym">Tylenchus schachtii</name>
    <dbReference type="NCBI Taxonomy" id="97005"/>
    <lineage>
        <taxon>Eukaryota</taxon>
        <taxon>Metazoa</taxon>
        <taxon>Ecdysozoa</taxon>
        <taxon>Nematoda</taxon>
        <taxon>Chromadorea</taxon>
        <taxon>Rhabditida</taxon>
        <taxon>Tylenchina</taxon>
        <taxon>Tylenchomorpha</taxon>
        <taxon>Tylenchoidea</taxon>
        <taxon>Heteroderidae</taxon>
        <taxon>Heteroderinae</taxon>
        <taxon>Heterodera</taxon>
    </lineage>
</organism>
<dbReference type="SUPFAM" id="SSF103473">
    <property type="entry name" value="MFS general substrate transporter"/>
    <property type="match status" value="1"/>
</dbReference>
<evidence type="ECO:0000256" key="2">
    <source>
        <dbReference type="ARBA" id="ARBA00022692"/>
    </source>
</evidence>
<evidence type="ECO:0000313" key="8">
    <source>
        <dbReference type="EMBL" id="KAL3077532.1"/>
    </source>
</evidence>
<reference evidence="8 9" key="1">
    <citation type="submission" date="2024-10" db="EMBL/GenBank/DDBJ databases">
        <authorList>
            <person name="Kim D."/>
        </authorList>
    </citation>
    <scope>NUCLEOTIDE SEQUENCE [LARGE SCALE GENOMIC DNA]</scope>
    <source>
        <strain evidence="8">Taebaek</strain>
    </source>
</reference>
<dbReference type="InterPro" id="IPR005828">
    <property type="entry name" value="MFS_sugar_transport-like"/>
</dbReference>
<keyword evidence="2 6" id="KW-0812">Transmembrane</keyword>
<protein>
    <recommendedName>
        <fullName evidence="7">Major facilitator superfamily (MFS) profile domain-containing protein</fullName>
    </recommendedName>
</protein>
<feature type="region of interest" description="Disordered" evidence="5">
    <location>
        <begin position="534"/>
        <end position="556"/>
    </location>
</feature>
<feature type="transmembrane region" description="Helical" evidence="6">
    <location>
        <begin position="158"/>
        <end position="178"/>
    </location>
</feature>
<dbReference type="AlphaFoldDB" id="A0ABD2IEI4"/>
<feature type="transmembrane region" description="Helical" evidence="6">
    <location>
        <begin position="20"/>
        <end position="41"/>
    </location>
</feature>
<proteinExistence type="predicted"/>
<dbReference type="EMBL" id="JBICCN010000326">
    <property type="protein sequence ID" value="KAL3077532.1"/>
    <property type="molecule type" value="Genomic_DNA"/>
</dbReference>
<feature type="transmembrane region" description="Helical" evidence="6">
    <location>
        <begin position="215"/>
        <end position="237"/>
    </location>
</feature>
<dbReference type="InterPro" id="IPR020846">
    <property type="entry name" value="MFS_dom"/>
</dbReference>
<feature type="compositionally biased region" description="Polar residues" evidence="5">
    <location>
        <begin position="537"/>
        <end position="549"/>
    </location>
</feature>
<dbReference type="GO" id="GO:0016020">
    <property type="term" value="C:membrane"/>
    <property type="evidence" value="ECO:0007669"/>
    <property type="project" value="UniProtKB-SubCell"/>
</dbReference>
<evidence type="ECO:0000313" key="9">
    <source>
        <dbReference type="Proteomes" id="UP001620645"/>
    </source>
</evidence>
<feature type="transmembrane region" description="Helical" evidence="6">
    <location>
        <begin position="370"/>
        <end position="391"/>
    </location>
</feature>
<accession>A0ABD2IEI4</accession>
<gene>
    <name evidence="8" type="ORF">niasHS_012238</name>
</gene>
<feature type="transmembrane region" description="Helical" evidence="6">
    <location>
        <begin position="243"/>
        <end position="262"/>
    </location>
</feature>
<feature type="transmembrane region" description="Helical" evidence="6">
    <location>
        <begin position="459"/>
        <end position="483"/>
    </location>
</feature>
<keyword evidence="9" id="KW-1185">Reference proteome</keyword>
<comment type="caution">
    <text evidence="8">The sequence shown here is derived from an EMBL/GenBank/DDBJ whole genome shotgun (WGS) entry which is preliminary data.</text>
</comment>
<feature type="domain" description="Major facilitator superfamily (MFS) profile" evidence="7">
    <location>
        <begin position="20"/>
        <end position="514"/>
    </location>
</feature>
<feature type="transmembrane region" description="Helical" evidence="6">
    <location>
        <begin position="490"/>
        <end position="510"/>
    </location>
</feature>
<evidence type="ECO:0000256" key="1">
    <source>
        <dbReference type="ARBA" id="ARBA00004141"/>
    </source>
</evidence>
<feature type="transmembrane region" description="Helical" evidence="6">
    <location>
        <begin position="184"/>
        <end position="203"/>
    </location>
</feature>
<dbReference type="PROSITE" id="PS50850">
    <property type="entry name" value="MFS"/>
    <property type="match status" value="1"/>
</dbReference>
<evidence type="ECO:0000256" key="3">
    <source>
        <dbReference type="ARBA" id="ARBA00022989"/>
    </source>
</evidence>
<dbReference type="CDD" id="cd17317">
    <property type="entry name" value="MFS_SLC22"/>
    <property type="match status" value="1"/>
</dbReference>
<keyword evidence="4 6" id="KW-0472">Membrane</keyword>
<dbReference type="Gene3D" id="1.20.1250.20">
    <property type="entry name" value="MFS general substrate transporter like domains"/>
    <property type="match status" value="1"/>
</dbReference>
<sequence>MKFDDLITNIGEFGLYQKAQLFLVCLPALITSMNALSWTFAGADVKHRCRVNNFTDTDYSFVPLGVSIPRANCEGVFNKSECQFEKCSLGMDGPRCTETGNGFVFDRSIVTYSAIERWEFVCDRQYLKAMIQSSYYIGQMMGSLIFGFLGDRIGRKKVFFIAIVLQIIGSSGMAVAPFWQMYAVYRACVGFAHPGIFVIAVIIGMELVGPSKRKIASLFTGVFFAVGQVLLGLLAFFIRNYQYLHASIAAFATIFLFYWWVVPESPRWLVSQKRYVEADQILRNAARINKRELPDKWWDDIEEEASGGGEKRADEGTGQKRTTRKHNYTDLLRTPKIRRISFTAFFCWPVVSMLYYGMSMKTDFLGGDMYMTFIFGGLVEIPALFLMYFLIDRIGRKPIIAGGFTIAALCMISNLLLGEKVNTMVAVAQFLTGKASSTVTYATLYTITPELFPTVIRNMATSACSVMARFGAILASLLMFWLVDEFGKNVIIYPFAILGICAAAVVIIFLPETTGKKFLETIDEVEGWTKNHEEMQPLSSQSLQGTKSASGEIKTE</sequence>
<evidence type="ECO:0000259" key="7">
    <source>
        <dbReference type="PROSITE" id="PS50850"/>
    </source>
</evidence>
<name>A0ABD2IEI4_HETSC</name>
<dbReference type="PANTHER" id="PTHR24064">
    <property type="entry name" value="SOLUTE CARRIER FAMILY 22 MEMBER"/>
    <property type="match status" value="1"/>
</dbReference>
<feature type="transmembrane region" description="Helical" evidence="6">
    <location>
        <begin position="340"/>
        <end position="358"/>
    </location>
</feature>
<comment type="subcellular location">
    <subcellularLocation>
        <location evidence="1">Membrane</location>
        <topology evidence="1">Multi-pass membrane protein</topology>
    </subcellularLocation>
</comment>
<keyword evidence="3 6" id="KW-1133">Transmembrane helix</keyword>
<evidence type="ECO:0000256" key="5">
    <source>
        <dbReference type="SAM" id="MobiDB-lite"/>
    </source>
</evidence>
<dbReference type="InterPro" id="IPR036259">
    <property type="entry name" value="MFS_trans_sf"/>
</dbReference>